<dbReference type="Pfam" id="PF01638">
    <property type="entry name" value="HxlR"/>
    <property type="match status" value="1"/>
</dbReference>
<sequence length="169" mass="18882">MQVLVKMASMVMTFEDRLRDRSRWTIGDNCSVVKVLDLLNTKTAFLAIRECFYGTTRFEDFVERIGASAPAVSRALRQLESAGVVSKVPYREPGQRARDEYRLTEAGEDLLPVLLSIVQWGDTHLQENGPPFTFRDEAGRPLAVRVTPADGEPPISADDIEIHYNGGRG</sequence>
<keyword evidence="1" id="KW-0805">Transcription regulation</keyword>
<dbReference type="AlphaFoldDB" id="A0AAV2WJL4"/>
<evidence type="ECO:0000256" key="2">
    <source>
        <dbReference type="ARBA" id="ARBA00023125"/>
    </source>
</evidence>
<evidence type="ECO:0000256" key="1">
    <source>
        <dbReference type="ARBA" id="ARBA00023015"/>
    </source>
</evidence>
<feature type="domain" description="HTH hxlR-type" evidence="4">
    <location>
        <begin position="30"/>
        <end position="129"/>
    </location>
</feature>
<dbReference type="GO" id="GO:0003677">
    <property type="term" value="F:DNA binding"/>
    <property type="evidence" value="ECO:0007669"/>
    <property type="project" value="UniProtKB-KW"/>
</dbReference>
<dbReference type="InterPro" id="IPR036390">
    <property type="entry name" value="WH_DNA-bd_sf"/>
</dbReference>
<organism evidence="5 6">
    <name type="scientific">Mycolicibacterium neoaurum</name>
    <name type="common">Mycobacterium neoaurum</name>
    <dbReference type="NCBI Taxonomy" id="1795"/>
    <lineage>
        <taxon>Bacteria</taxon>
        <taxon>Bacillati</taxon>
        <taxon>Actinomycetota</taxon>
        <taxon>Actinomycetes</taxon>
        <taxon>Mycobacteriales</taxon>
        <taxon>Mycobacteriaceae</taxon>
        <taxon>Mycolicibacterium</taxon>
    </lineage>
</organism>
<dbReference type="SUPFAM" id="SSF46785">
    <property type="entry name" value="Winged helix' DNA-binding domain"/>
    <property type="match status" value="1"/>
</dbReference>
<dbReference type="InterPro" id="IPR002577">
    <property type="entry name" value="HTH_HxlR"/>
</dbReference>
<gene>
    <name evidence="5" type="ORF">BN1047_02274</name>
</gene>
<dbReference type="PROSITE" id="PS51118">
    <property type="entry name" value="HTH_HXLR"/>
    <property type="match status" value="1"/>
</dbReference>
<accession>A0AAV2WJL4</accession>
<evidence type="ECO:0000259" key="4">
    <source>
        <dbReference type="PROSITE" id="PS51118"/>
    </source>
</evidence>
<reference evidence="5" key="2">
    <citation type="submission" date="2015-09" db="EMBL/GenBank/DDBJ databases">
        <title>Draft genome sequence of Mycobacterium neoaurum DSM 44074.</title>
        <authorList>
            <person name="Croce O."/>
            <person name="Robert C."/>
            <person name="Raoult D."/>
            <person name="Drancourt M."/>
        </authorList>
    </citation>
    <scope>NUCLEOTIDE SEQUENCE</scope>
    <source>
        <strain evidence="5">DSM 44074</strain>
    </source>
</reference>
<evidence type="ECO:0000313" key="5">
    <source>
        <dbReference type="EMBL" id="CDQ44396.1"/>
    </source>
</evidence>
<dbReference type="Gene3D" id="1.10.10.10">
    <property type="entry name" value="Winged helix-like DNA-binding domain superfamily/Winged helix DNA-binding domain"/>
    <property type="match status" value="1"/>
</dbReference>
<reference evidence="5" key="1">
    <citation type="submission" date="2014-05" db="EMBL/GenBank/DDBJ databases">
        <authorList>
            <person name="Urmite Genomes"/>
        </authorList>
    </citation>
    <scope>NUCLEOTIDE SEQUENCE</scope>
    <source>
        <strain evidence="5">DSM 44074</strain>
    </source>
</reference>
<keyword evidence="2" id="KW-0238">DNA-binding</keyword>
<evidence type="ECO:0000256" key="3">
    <source>
        <dbReference type="ARBA" id="ARBA00023163"/>
    </source>
</evidence>
<dbReference type="PANTHER" id="PTHR33204">
    <property type="entry name" value="TRANSCRIPTIONAL REGULATOR, MARR FAMILY"/>
    <property type="match status" value="1"/>
</dbReference>
<dbReference type="PANTHER" id="PTHR33204:SF18">
    <property type="entry name" value="TRANSCRIPTIONAL REGULATORY PROTEIN"/>
    <property type="match status" value="1"/>
</dbReference>
<dbReference type="Proteomes" id="UP000028864">
    <property type="component" value="Unassembled WGS sequence"/>
</dbReference>
<dbReference type="EMBL" id="LK021338">
    <property type="protein sequence ID" value="CDQ44396.1"/>
    <property type="molecule type" value="Genomic_DNA"/>
</dbReference>
<name>A0AAV2WJL4_MYCNE</name>
<protein>
    <submittedName>
        <fullName evidence="5">Transcriptional regulator</fullName>
    </submittedName>
</protein>
<keyword evidence="3" id="KW-0804">Transcription</keyword>
<proteinExistence type="predicted"/>
<dbReference type="InterPro" id="IPR036388">
    <property type="entry name" value="WH-like_DNA-bd_sf"/>
</dbReference>
<evidence type="ECO:0000313" key="6">
    <source>
        <dbReference type="Proteomes" id="UP000028864"/>
    </source>
</evidence>